<feature type="compositionally biased region" description="Low complexity" evidence="1">
    <location>
        <begin position="68"/>
        <end position="85"/>
    </location>
</feature>
<keyword evidence="4" id="KW-1185">Reference proteome</keyword>
<dbReference type="Pfam" id="PF00168">
    <property type="entry name" value="C2"/>
    <property type="match status" value="1"/>
</dbReference>
<dbReference type="Proteomes" id="UP000685013">
    <property type="component" value="Chromosome 7"/>
</dbReference>
<dbReference type="EMBL" id="JAGKQH010000007">
    <property type="protein sequence ID" value="KAG6595488.1"/>
    <property type="molecule type" value="Genomic_DNA"/>
</dbReference>
<protein>
    <submittedName>
        <fullName evidence="3">Protein QUIRKY</fullName>
    </submittedName>
</protein>
<evidence type="ECO:0000313" key="4">
    <source>
        <dbReference type="Proteomes" id="UP000685013"/>
    </source>
</evidence>
<evidence type="ECO:0000313" key="3">
    <source>
        <dbReference type="EMBL" id="KAG6595488.1"/>
    </source>
</evidence>
<feature type="region of interest" description="Disordered" evidence="1">
    <location>
        <begin position="57"/>
        <end position="136"/>
    </location>
</feature>
<evidence type="ECO:0000259" key="2">
    <source>
        <dbReference type="PROSITE" id="PS50004"/>
    </source>
</evidence>
<evidence type="ECO:0000256" key="1">
    <source>
        <dbReference type="SAM" id="MobiDB-lite"/>
    </source>
</evidence>
<comment type="caution">
    <text evidence="3">The sequence shown here is derived from an EMBL/GenBank/DDBJ whole genome shotgun (WGS) entry which is preliminary data.</text>
</comment>
<feature type="compositionally biased region" description="Polar residues" evidence="1">
    <location>
        <begin position="113"/>
        <end position="122"/>
    </location>
</feature>
<accession>A0AAV6NEB1</accession>
<gene>
    <name evidence="3" type="primary">QKY</name>
    <name evidence="3" type="ORF">SDJN03_12041</name>
</gene>
<feature type="domain" description="C2" evidence="2">
    <location>
        <begin position="122"/>
        <end position="236"/>
    </location>
</feature>
<dbReference type="AlphaFoldDB" id="A0AAV6NEB1"/>
<dbReference type="InterPro" id="IPR047259">
    <property type="entry name" value="QUIRKY-like"/>
</dbReference>
<proteinExistence type="predicted"/>
<name>A0AAV6NEB1_9ROSI</name>
<organism evidence="3 4">
    <name type="scientific">Cucurbita argyrosperma subsp. sororia</name>
    <dbReference type="NCBI Taxonomy" id="37648"/>
    <lineage>
        <taxon>Eukaryota</taxon>
        <taxon>Viridiplantae</taxon>
        <taxon>Streptophyta</taxon>
        <taxon>Embryophyta</taxon>
        <taxon>Tracheophyta</taxon>
        <taxon>Spermatophyta</taxon>
        <taxon>Magnoliopsida</taxon>
        <taxon>eudicotyledons</taxon>
        <taxon>Gunneridae</taxon>
        <taxon>Pentapetalae</taxon>
        <taxon>rosids</taxon>
        <taxon>fabids</taxon>
        <taxon>Cucurbitales</taxon>
        <taxon>Cucurbitaceae</taxon>
        <taxon>Cucurbiteae</taxon>
        <taxon>Cucurbita</taxon>
    </lineage>
</organism>
<sequence length="307" mass="32839">MEEKLPQQKLRPVIGIAASVAETSGGPVMVLYGSFASVAETPAGDGTAALAAETPAGDGTAASVSETPVGDGAAALAAESPAVESTTPVETAASAAETPPFESHPTTAGKVTGSRSNSNDTTGGRMRQSQSKDRRQYQVTHWIKARALATSNRPIVKIEAFGERITSEPAKKSHVFEWDQTFAFSRKAADSTSIMEISVWDTSDVDKGNFLGGLCFEVSDILLRDQPDIPLAPQWYRLETERNDVAFGGYLMLATWIGTQADDAFNEAVKTDAAGKFNSRAKIYQSPKLWYLRATVIEAKTSFRSPP</sequence>
<dbReference type="InterPro" id="IPR000008">
    <property type="entry name" value="C2_dom"/>
</dbReference>
<dbReference type="PANTHER" id="PTHR31425:SF35">
    <property type="entry name" value="MULTIPLE C2 DOMAIN AND TRANSMEMBRANE REGION PROTEIN 16"/>
    <property type="match status" value="1"/>
</dbReference>
<feature type="non-terminal residue" evidence="3">
    <location>
        <position position="1"/>
    </location>
</feature>
<dbReference type="PANTHER" id="PTHR31425">
    <property type="entry name" value="PHOSPHORIBOSYLANTHRANILATE TRANSFERASE ISOFORM 1"/>
    <property type="match status" value="1"/>
</dbReference>
<dbReference type="PROSITE" id="PS50004">
    <property type="entry name" value="C2"/>
    <property type="match status" value="1"/>
</dbReference>
<reference evidence="3 4" key="1">
    <citation type="journal article" date="2021" name="Hortic Res">
        <title>The domestication of Cucurbita argyrosperma as revealed by the genome of its wild relative.</title>
        <authorList>
            <person name="Barrera-Redondo J."/>
            <person name="Sanchez-de la Vega G."/>
            <person name="Aguirre-Liguori J.A."/>
            <person name="Castellanos-Morales G."/>
            <person name="Gutierrez-Guerrero Y.T."/>
            <person name="Aguirre-Dugua X."/>
            <person name="Aguirre-Planter E."/>
            <person name="Tenaillon M.I."/>
            <person name="Lira-Saade R."/>
            <person name="Eguiarte L.E."/>
        </authorList>
    </citation>
    <scope>NUCLEOTIDE SEQUENCE [LARGE SCALE GENOMIC DNA]</scope>
    <source>
        <strain evidence="3">JBR-2021</strain>
    </source>
</reference>